<accession>A0A1H7HYS8</accession>
<dbReference type="RefSeq" id="WP_238386460.1">
    <property type="nucleotide sequence ID" value="NZ_FOBB01000001.1"/>
</dbReference>
<proteinExistence type="predicted"/>
<keyword evidence="2 5" id="KW-0238">DNA-binding</keyword>
<dbReference type="InterPro" id="IPR050204">
    <property type="entry name" value="AraC_XylS_family_regulators"/>
</dbReference>
<evidence type="ECO:0000256" key="2">
    <source>
        <dbReference type="ARBA" id="ARBA00023125"/>
    </source>
</evidence>
<evidence type="ECO:0000256" key="3">
    <source>
        <dbReference type="ARBA" id="ARBA00023163"/>
    </source>
</evidence>
<dbReference type="Proteomes" id="UP000198984">
    <property type="component" value="Unassembled WGS sequence"/>
</dbReference>
<organism evidence="5 6">
    <name type="scientific">Chitinophaga rupis</name>
    <dbReference type="NCBI Taxonomy" id="573321"/>
    <lineage>
        <taxon>Bacteria</taxon>
        <taxon>Pseudomonadati</taxon>
        <taxon>Bacteroidota</taxon>
        <taxon>Chitinophagia</taxon>
        <taxon>Chitinophagales</taxon>
        <taxon>Chitinophagaceae</taxon>
        <taxon>Chitinophaga</taxon>
    </lineage>
</organism>
<dbReference type="SUPFAM" id="SSF51215">
    <property type="entry name" value="Regulatory protein AraC"/>
    <property type="match status" value="1"/>
</dbReference>
<reference evidence="5 6" key="1">
    <citation type="submission" date="2016-10" db="EMBL/GenBank/DDBJ databases">
        <authorList>
            <person name="de Groot N.N."/>
        </authorList>
    </citation>
    <scope>NUCLEOTIDE SEQUENCE [LARGE SCALE GENOMIC DNA]</scope>
    <source>
        <strain evidence="5 6">DSM 21039</strain>
    </source>
</reference>
<dbReference type="InterPro" id="IPR054015">
    <property type="entry name" value="ExsA-like_N"/>
</dbReference>
<evidence type="ECO:0000313" key="6">
    <source>
        <dbReference type="Proteomes" id="UP000198984"/>
    </source>
</evidence>
<dbReference type="InterPro" id="IPR009057">
    <property type="entry name" value="Homeodomain-like_sf"/>
</dbReference>
<dbReference type="GO" id="GO:0043565">
    <property type="term" value="F:sequence-specific DNA binding"/>
    <property type="evidence" value="ECO:0007669"/>
    <property type="project" value="InterPro"/>
</dbReference>
<keyword evidence="3" id="KW-0804">Transcription</keyword>
<evidence type="ECO:0000256" key="1">
    <source>
        <dbReference type="ARBA" id="ARBA00023015"/>
    </source>
</evidence>
<dbReference type="SMART" id="SM00342">
    <property type="entry name" value="HTH_ARAC"/>
    <property type="match status" value="1"/>
</dbReference>
<evidence type="ECO:0000313" key="5">
    <source>
        <dbReference type="EMBL" id="SEK55431.1"/>
    </source>
</evidence>
<dbReference type="EMBL" id="FOBB01000001">
    <property type="protein sequence ID" value="SEK55431.1"/>
    <property type="molecule type" value="Genomic_DNA"/>
</dbReference>
<gene>
    <name evidence="5" type="ORF">SAMN04488505_101421</name>
</gene>
<evidence type="ECO:0000259" key="4">
    <source>
        <dbReference type="PROSITE" id="PS01124"/>
    </source>
</evidence>
<keyword evidence="1" id="KW-0805">Transcription regulation</keyword>
<name>A0A1H7HYS8_9BACT</name>
<protein>
    <submittedName>
        <fullName evidence="5">AraC-type DNA-binding protein</fullName>
    </submittedName>
</protein>
<dbReference type="Gene3D" id="1.10.10.60">
    <property type="entry name" value="Homeodomain-like"/>
    <property type="match status" value="1"/>
</dbReference>
<dbReference type="InterPro" id="IPR018060">
    <property type="entry name" value="HTH_AraC"/>
</dbReference>
<dbReference type="PANTHER" id="PTHR46796">
    <property type="entry name" value="HTH-TYPE TRANSCRIPTIONAL ACTIVATOR RHAS-RELATED"/>
    <property type="match status" value="1"/>
</dbReference>
<dbReference type="SUPFAM" id="SSF46689">
    <property type="entry name" value="Homeodomain-like"/>
    <property type="match status" value="1"/>
</dbReference>
<keyword evidence="6" id="KW-1185">Reference proteome</keyword>
<dbReference type="STRING" id="573321.SAMN04488505_101421"/>
<dbReference type="AlphaFoldDB" id="A0A1H7HYS8"/>
<dbReference type="Pfam" id="PF22200">
    <property type="entry name" value="ExsA_N"/>
    <property type="match status" value="1"/>
</dbReference>
<sequence length="296" mass="34239">MRRENELFNKRYLSRTTKHDKQEIFTFGYNYNNMASSTRIMYSCYAHHTRENESFVAEHVMTHILAGSMTFRTSGTPMICEAGDTLLIKRNQLTKVMKRPPAGGGEFRSISIFFDQDTLRNFSVEYNITADSLYEGPGIIKLPHDALSSTYMASIAPYLNTDAANTEMLTILKAKEALLILLRINPQLKNLLFDFSEPGKIDLEAYMNKHFNFNVEMKRFAYLTGRSLATFKRDFEKIFHTSPNRWLQQKRLKEAYYLIKEKGKKPSDVYMEVGFEDLSHFSFAFKKAFGTPPSLV</sequence>
<feature type="domain" description="HTH araC/xylS-type" evidence="4">
    <location>
        <begin position="201"/>
        <end position="296"/>
    </location>
</feature>
<dbReference type="GO" id="GO:0003700">
    <property type="term" value="F:DNA-binding transcription factor activity"/>
    <property type="evidence" value="ECO:0007669"/>
    <property type="project" value="InterPro"/>
</dbReference>
<dbReference type="Pfam" id="PF12833">
    <property type="entry name" value="HTH_18"/>
    <property type="match status" value="1"/>
</dbReference>
<dbReference type="PROSITE" id="PS01124">
    <property type="entry name" value="HTH_ARAC_FAMILY_2"/>
    <property type="match status" value="1"/>
</dbReference>
<dbReference type="InterPro" id="IPR037923">
    <property type="entry name" value="HTH-like"/>
</dbReference>